<accession>A0A0L6UDZ0</accession>
<protein>
    <submittedName>
        <fullName evidence="1">Uncharacterized protein</fullName>
    </submittedName>
</protein>
<keyword evidence="2" id="KW-1185">Reference proteome</keyword>
<organism evidence="1 2">
    <name type="scientific">Puccinia sorghi</name>
    <dbReference type="NCBI Taxonomy" id="27349"/>
    <lineage>
        <taxon>Eukaryota</taxon>
        <taxon>Fungi</taxon>
        <taxon>Dikarya</taxon>
        <taxon>Basidiomycota</taxon>
        <taxon>Pucciniomycotina</taxon>
        <taxon>Pucciniomycetes</taxon>
        <taxon>Pucciniales</taxon>
        <taxon>Pucciniaceae</taxon>
        <taxon>Puccinia</taxon>
    </lineage>
</organism>
<dbReference type="AlphaFoldDB" id="A0A0L6UDZ0"/>
<comment type="caution">
    <text evidence="1">The sequence shown here is derived from an EMBL/GenBank/DDBJ whole genome shotgun (WGS) entry which is preliminary data.</text>
</comment>
<gene>
    <name evidence="1" type="ORF">VP01_697g2</name>
</gene>
<sequence length="119" mass="13359">MINPKEREREKKKGKKKKDEWWVVINLFECFCPRFPRIAVCGFYQTQQLSSPLPTELSSATETVADADKNDSPPVIRSGGWSFVAIPGSSSLSAFGFRLSAYCLSHSFIPLLSLSLWLS</sequence>
<evidence type="ECO:0000313" key="2">
    <source>
        <dbReference type="Proteomes" id="UP000037035"/>
    </source>
</evidence>
<dbReference type="VEuPathDB" id="FungiDB:VP01_697g2"/>
<reference evidence="1 2" key="1">
    <citation type="submission" date="2015-08" db="EMBL/GenBank/DDBJ databases">
        <title>Next Generation Sequencing and Analysis of the Genome of Puccinia sorghi L Schw, the Causal Agent of Maize Common Rust.</title>
        <authorList>
            <person name="Rochi L."/>
            <person name="Burguener G."/>
            <person name="Darino M."/>
            <person name="Turjanski A."/>
            <person name="Kreff E."/>
            <person name="Dieguez M.J."/>
            <person name="Sacco F."/>
        </authorList>
    </citation>
    <scope>NUCLEOTIDE SEQUENCE [LARGE SCALE GENOMIC DNA]</scope>
    <source>
        <strain evidence="1 2">RO10H11247</strain>
    </source>
</reference>
<proteinExistence type="predicted"/>
<dbReference type="EMBL" id="LAVV01012360">
    <property type="protein sequence ID" value="KNZ46763.1"/>
    <property type="molecule type" value="Genomic_DNA"/>
</dbReference>
<dbReference type="Proteomes" id="UP000037035">
    <property type="component" value="Unassembled WGS sequence"/>
</dbReference>
<evidence type="ECO:0000313" key="1">
    <source>
        <dbReference type="EMBL" id="KNZ46763.1"/>
    </source>
</evidence>
<name>A0A0L6UDZ0_9BASI</name>